<dbReference type="SUPFAM" id="SSF53383">
    <property type="entry name" value="PLP-dependent transferases"/>
    <property type="match status" value="1"/>
</dbReference>
<dbReference type="GO" id="GO:0004015">
    <property type="term" value="F:adenosylmethionine-8-amino-7-oxononanoate transaminase activity"/>
    <property type="evidence" value="ECO:0007669"/>
    <property type="project" value="TreeGrafter"/>
</dbReference>
<evidence type="ECO:0000256" key="1">
    <source>
        <dbReference type="ARBA" id="ARBA00004173"/>
    </source>
</evidence>
<dbReference type="GO" id="GO:0030170">
    <property type="term" value="F:pyridoxal phosphate binding"/>
    <property type="evidence" value="ECO:0007669"/>
    <property type="project" value="InterPro"/>
</dbReference>
<keyword evidence="3" id="KW-0808">Transferase</keyword>
<comment type="caution">
    <text evidence="5">The sequence shown here is derived from an EMBL/GenBank/DDBJ whole genome shotgun (WGS) entry which is preliminary data.</text>
</comment>
<dbReference type="PANTHER" id="PTHR42684:SF3">
    <property type="entry name" value="ADENOSYLMETHIONINE-8-AMINO-7-OXONONANOATE AMINOTRANSFERASE"/>
    <property type="match status" value="1"/>
</dbReference>
<dbReference type="GO" id="GO:0005739">
    <property type="term" value="C:mitochondrion"/>
    <property type="evidence" value="ECO:0007669"/>
    <property type="project" value="UniProtKB-SubCell"/>
</dbReference>
<proteinExistence type="predicted"/>
<dbReference type="Gene3D" id="3.40.50.300">
    <property type="entry name" value="P-loop containing nucleotide triphosphate hydrolases"/>
    <property type="match status" value="1"/>
</dbReference>
<evidence type="ECO:0000256" key="3">
    <source>
        <dbReference type="ARBA" id="ARBA00022679"/>
    </source>
</evidence>
<dbReference type="CDD" id="cd03109">
    <property type="entry name" value="DTBS"/>
    <property type="match status" value="1"/>
</dbReference>
<evidence type="ECO:0000313" key="5">
    <source>
        <dbReference type="EMBL" id="KAG2174177.1"/>
    </source>
</evidence>
<dbReference type="InterPro" id="IPR005814">
    <property type="entry name" value="Aminotrans_3"/>
</dbReference>
<evidence type="ECO:0000256" key="2">
    <source>
        <dbReference type="ARBA" id="ARBA00022576"/>
    </source>
</evidence>
<dbReference type="Gene3D" id="3.90.1150.10">
    <property type="entry name" value="Aspartate Aminotransferase, domain 1"/>
    <property type="match status" value="1"/>
</dbReference>
<dbReference type="GO" id="GO:0009102">
    <property type="term" value="P:biotin biosynthetic process"/>
    <property type="evidence" value="ECO:0007669"/>
    <property type="project" value="TreeGrafter"/>
</dbReference>
<dbReference type="EMBL" id="JAEPQZ010000013">
    <property type="protein sequence ID" value="KAG2174177.1"/>
    <property type="molecule type" value="Genomic_DNA"/>
</dbReference>
<dbReference type="InterPro" id="IPR015421">
    <property type="entry name" value="PyrdxlP-dep_Trfase_major"/>
</dbReference>
<dbReference type="InterPro" id="IPR015422">
    <property type="entry name" value="PyrdxlP-dep_Trfase_small"/>
</dbReference>
<reference evidence="5" key="1">
    <citation type="submission" date="2020-12" db="EMBL/GenBank/DDBJ databases">
        <title>Metabolic potential, ecology and presence of endohyphal bacteria is reflected in genomic diversity of Mucoromycotina.</title>
        <authorList>
            <person name="Muszewska A."/>
            <person name="Okrasinska A."/>
            <person name="Steczkiewicz K."/>
            <person name="Drgas O."/>
            <person name="Orlowska M."/>
            <person name="Perlinska-Lenart U."/>
            <person name="Aleksandrzak-Piekarczyk T."/>
            <person name="Szatraj K."/>
            <person name="Zielenkiewicz U."/>
            <person name="Pilsyk S."/>
            <person name="Malc E."/>
            <person name="Mieczkowski P."/>
            <person name="Kruszewska J.S."/>
            <person name="Biernat P."/>
            <person name="Pawlowska J."/>
        </authorList>
    </citation>
    <scope>NUCLEOTIDE SEQUENCE</scope>
    <source>
        <strain evidence="5">WA0000067209</strain>
    </source>
</reference>
<dbReference type="Gene3D" id="3.40.640.10">
    <property type="entry name" value="Type I PLP-dependent aspartate aminotransferase-like (Major domain)"/>
    <property type="match status" value="1"/>
</dbReference>
<dbReference type="Proteomes" id="UP000654370">
    <property type="component" value="Unassembled WGS sequence"/>
</dbReference>
<dbReference type="SUPFAM" id="SSF52540">
    <property type="entry name" value="P-loop containing nucleoside triphosphate hydrolases"/>
    <property type="match status" value="1"/>
</dbReference>
<organism evidence="5 6">
    <name type="scientific">Mortierella isabellina</name>
    <name type="common">Filamentous fungus</name>
    <name type="synonym">Umbelopsis isabellina</name>
    <dbReference type="NCBI Taxonomy" id="91625"/>
    <lineage>
        <taxon>Eukaryota</taxon>
        <taxon>Fungi</taxon>
        <taxon>Fungi incertae sedis</taxon>
        <taxon>Mucoromycota</taxon>
        <taxon>Mucoromycotina</taxon>
        <taxon>Umbelopsidomycetes</taxon>
        <taxon>Umbelopsidales</taxon>
        <taxon>Umbelopsidaceae</taxon>
        <taxon>Umbelopsis</taxon>
    </lineage>
</organism>
<dbReference type="OrthoDB" id="425114at2759"/>
<dbReference type="InterPro" id="IPR027417">
    <property type="entry name" value="P-loop_NTPase"/>
</dbReference>
<keyword evidence="4" id="KW-0663">Pyridoxal phosphate</keyword>
<evidence type="ECO:0000256" key="4">
    <source>
        <dbReference type="ARBA" id="ARBA00022898"/>
    </source>
</evidence>
<name>A0A8H7PHN9_MORIS</name>
<comment type="subcellular location">
    <subcellularLocation>
        <location evidence="1">Mitochondrion</location>
    </subcellularLocation>
</comment>
<dbReference type="InterPro" id="IPR015424">
    <property type="entry name" value="PyrdxlP-dep_Trfase"/>
</dbReference>
<dbReference type="Pfam" id="PF13500">
    <property type="entry name" value="AAA_26"/>
    <property type="match status" value="1"/>
</dbReference>
<dbReference type="GO" id="GO:0004141">
    <property type="term" value="F:dethiobiotin synthase activity"/>
    <property type="evidence" value="ECO:0007669"/>
    <property type="project" value="TreeGrafter"/>
</dbReference>
<dbReference type="PANTHER" id="PTHR42684">
    <property type="entry name" value="ADENOSYLMETHIONINE-8-AMINO-7-OXONONANOATE AMINOTRANSFERASE"/>
    <property type="match status" value="1"/>
</dbReference>
<dbReference type="Pfam" id="PF00202">
    <property type="entry name" value="Aminotran_3"/>
    <property type="match status" value="1"/>
</dbReference>
<dbReference type="InterPro" id="IPR049704">
    <property type="entry name" value="Aminotrans_3_PPA_site"/>
</dbReference>
<keyword evidence="6" id="KW-1185">Reference proteome</keyword>
<evidence type="ECO:0000313" key="6">
    <source>
        <dbReference type="Proteomes" id="UP000654370"/>
    </source>
</evidence>
<gene>
    <name evidence="5" type="ORF">INT43_004198</name>
</gene>
<dbReference type="PROSITE" id="PS00600">
    <property type="entry name" value="AA_TRANSFER_CLASS_3"/>
    <property type="match status" value="1"/>
</dbReference>
<protein>
    <submittedName>
        <fullName evidence="5">Uncharacterized protein</fullName>
    </submittedName>
</protein>
<sequence length="925" mass="103762">MPSLHLPSRAFQSYNIFAANTNVGKTVFATGLCRAAAIQAQRNNKRVFYLKPVQTGYPVDSDARHVETFTNKGSVFTATLYKYKDPVSPHVATLEVPQDEEILEKTKQAMLEYMQAGQKANGSYAFLETAGGVHSPVMSGTSQSEFYRSLRLPTVLVGDSRLGGISTTITSHESLHIRGYDIPEILLFHDKDYKNHEYLAQKFSKVSDVSTIPPPPAPLEDPVKELESMKKYYEQVDEHLVPVMKRLDRKHQERFDRLETMAQKSRDVLWWPFTQHKLVKNVTVVDSAYNDHMYTYAPASPDKPELQPKEMFDACASWWTQGLGHANPELTLSAANAAGRYGHVMFPEATNEPTLKLAEKMLDSNDWAQRVFFSDNGSTAMEVAIKMAGKSTALRYGWEGSVKPEILGLNGSYHGDTIGAMDACAPNVYNAQVQWYQPRGHWYDPPTVQTRRGKVVVSIPKDIQTKHESVSYDSMTSLFHPDRLQNDELKDTYEDYVRQSLESLAKQGRKFGAVMMEPVLMGSGGMIVSDPLFQKAVVDVVRRDGADILGNGTKGAEGEWQGLPIVIDEVFAGMYRLGRSRASSYIGVTPDIAAYAKVLTGGLIPLALTLTTESIFKNFLSDDKSDCLLHGHSYTAHPMGCAVAGTSIDILEKLNAGETWNKYKQNWGVNADENIWSMWNKDTVEFLSHLPNVQGVNAIGSVLAVELKDTESRGYTSKASVNIIQKLRHHNFEHTDINMFARPLGNVIYMMASQRTKPEQIQVLEKTLLQCLEEELSRCFSIVTNKTSIMDMSQQNSTALSDESFILNDQDMQANAVKGKQENHQNLLLTQPFTPILSSTEEKPEADAIMEEPLFKKNRDNVAMYEQDITYYENIETQYQNEIGTTLDPAETPLKKFELVDVYRDIALQKGLKADPFMGYKSENL</sequence>
<accession>A0A8H7PHN9</accession>
<keyword evidence="2" id="KW-0032">Aminotransferase</keyword>
<dbReference type="AlphaFoldDB" id="A0A8H7PHN9"/>